<reference evidence="2" key="1">
    <citation type="submission" date="2023-08" db="EMBL/GenBank/DDBJ databases">
        <title>The draft genome of Tsukamurella strandjordii strain 050030.</title>
        <authorList>
            <person name="Zhao F."/>
            <person name="Feng Y."/>
            <person name="Zong Z."/>
        </authorList>
    </citation>
    <scope>NUCLEOTIDE SEQUENCE</scope>
    <source>
        <strain evidence="2">050030</strain>
    </source>
</reference>
<dbReference type="EMBL" id="JAUTIX010000006">
    <property type="protein sequence ID" value="MDP0399266.1"/>
    <property type="molecule type" value="Genomic_DNA"/>
</dbReference>
<comment type="caution">
    <text evidence="2">The sequence shown here is derived from an EMBL/GenBank/DDBJ whole genome shotgun (WGS) entry which is preliminary data.</text>
</comment>
<feature type="region of interest" description="Disordered" evidence="1">
    <location>
        <begin position="1"/>
        <end position="25"/>
    </location>
</feature>
<keyword evidence="3" id="KW-1185">Reference proteome</keyword>
<sequence length="507" mass="55884">MRMFRELVSRRDDHSATKDAGDLYSMRPSPRKIRLLIDLESVTDRPDTEADSLLQGLCGYDNVETLVIEMSKVRTSDEERASAVEPEHQDGSVVLTDVTAHNGPFSLPGPRYLWEVIGDRPHFDRSVTTSSHGWVSPLPQLTETYQLAAARRRSAVPDELKPDIDRAVLLAETGRAIDYDLVVSEAVECGGEVAIATRANVVTRAQAIPIVAHYLRCQQVYPMHPVAPTRRHTMNRQGFYIETVYACSPGLWHWLGKCEITARSHPESAAFLSECHAIIGRLSRALRARDSLMAALGAKQTPDAVDDGLDALDHALLSLCGAVDVLARSLHSALKLPEEKRRHAKLHVRQGYNQLLKPFPGGEMRSRVDAAQAELDVVFKLRNTIHSEVLDAIGATDFEPNGTLFPRAGELDILLPDEIADAAVDLDDVTRSAWGISGPRARLDALLDQSFATVFTFIDHLCRLIAAEFLLDRDPVLYLDVLGAQSPSGADSIPTGYDSLKRPRLDG</sequence>
<protein>
    <submittedName>
        <fullName evidence="2">Uncharacterized protein</fullName>
    </submittedName>
</protein>
<name>A0AA90NIX8_9ACTN</name>
<feature type="compositionally biased region" description="Basic and acidic residues" evidence="1">
    <location>
        <begin position="1"/>
        <end position="21"/>
    </location>
</feature>
<proteinExistence type="predicted"/>
<evidence type="ECO:0000313" key="2">
    <source>
        <dbReference type="EMBL" id="MDP0399266.1"/>
    </source>
</evidence>
<dbReference type="Proteomes" id="UP001178281">
    <property type="component" value="Unassembled WGS sequence"/>
</dbReference>
<gene>
    <name evidence="2" type="ORF">Q7X28_15165</name>
</gene>
<accession>A0AA90NIX8</accession>
<evidence type="ECO:0000313" key="3">
    <source>
        <dbReference type="Proteomes" id="UP001178281"/>
    </source>
</evidence>
<dbReference type="AlphaFoldDB" id="A0AA90NIX8"/>
<evidence type="ECO:0000256" key="1">
    <source>
        <dbReference type="SAM" id="MobiDB-lite"/>
    </source>
</evidence>
<organism evidence="2 3">
    <name type="scientific">Tsukamurella strandjordii</name>
    <dbReference type="NCBI Taxonomy" id="147577"/>
    <lineage>
        <taxon>Bacteria</taxon>
        <taxon>Bacillati</taxon>
        <taxon>Actinomycetota</taxon>
        <taxon>Actinomycetes</taxon>
        <taxon>Mycobacteriales</taxon>
        <taxon>Tsukamurellaceae</taxon>
        <taxon>Tsukamurella</taxon>
    </lineage>
</organism>
<dbReference type="RefSeq" id="WP_305111971.1">
    <property type="nucleotide sequence ID" value="NZ_JAUTIX010000006.1"/>
</dbReference>